<dbReference type="EMBL" id="JH431796">
    <property type="status" value="NOT_ANNOTATED_CDS"/>
    <property type="molecule type" value="Genomic_DNA"/>
</dbReference>
<dbReference type="GO" id="GO:0019212">
    <property type="term" value="F:phosphatase inhibitor activity"/>
    <property type="evidence" value="ECO:0007669"/>
    <property type="project" value="TreeGrafter"/>
</dbReference>
<reference evidence="6" key="2">
    <citation type="submission" date="2015-02" db="UniProtKB">
        <authorList>
            <consortium name="EnsemblMetazoa"/>
        </authorList>
    </citation>
    <scope>IDENTIFICATION</scope>
</reference>
<evidence type="ECO:0000256" key="5">
    <source>
        <dbReference type="SAM" id="MobiDB-lite"/>
    </source>
</evidence>
<reference evidence="7" key="1">
    <citation type="submission" date="2011-05" db="EMBL/GenBank/DDBJ databases">
        <authorList>
            <person name="Richards S.R."/>
            <person name="Qu J."/>
            <person name="Jiang H."/>
            <person name="Jhangiani S.N."/>
            <person name="Agravi P."/>
            <person name="Goodspeed R."/>
            <person name="Gross S."/>
            <person name="Mandapat C."/>
            <person name="Jackson L."/>
            <person name="Mathew T."/>
            <person name="Pu L."/>
            <person name="Thornton R."/>
            <person name="Saada N."/>
            <person name="Wilczek-Boney K.B."/>
            <person name="Lee S."/>
            <person name="Kovar C."/>
            <person name="Wu Y."/>
            <person name="Scherer S.E."/>
            <person name="Worley K.C."/>
            <person name="Muzny D.M."/>
            <person name="Gibbs R."/>
        </authorList>
    </citation>
    <scope>NUCLEOTIDE SEQUENCE</scope>
    <source>
        <strain evidence="7">Brora</strain>
    </source>
</reference>
<proteinExistence type="inferred from homology"/>
<keyword evidence="4" id="KW-0175">Coiled coil</keyword>
<evidence type="ECO:0000256" key="1">
    <source>
        <dbReference type="ARBA" id="ARBA00004123"/>
    </source>
</evidence>
<feature type="compositionally biased region" description="Polar residues" evidence="5">
    <location>
        <begin position="351"/>
        <end position="361"/>
    </location>
</feature>
<dbReference type="PANTHER" id="PTHR15111">
    <property type="entry name" value="RNA POLYMERASE II SUBUNIT 5-MEDIATING PROTEIN NNX3"/>
    <property type="match status" value="1"/>
</dbReference>
<dbReference type="InterPro" id="IPR009053">
    <property type="entry name" value="Prefoldin"/>
</dbReference>
<dbReference type="OMA" id="ERRIKHC"/>
<evidence type="ECO:0000256" key="3">
    <source>
        <dbReference type="ARBA" id="ARBA00038295"/>
    </source>
</evidence>
<dbReference type="SUPFAM" id="SSF46579">
    <property type="entry name" value="Prefoldin"/>
    <property type="match status" value="1"/>
</dbReference>
<evidence type="ECO:0000256" key="2">
    <source>
        <dbReference type="ARBA" id="ARBA00023242"/>
    </source>
</evidence>
<keyword evidence="2" id="KW-0539">Nucleus</keyword>
<evidence type="ECO:0000256" key="4">
    <source>
        <dbReference type="SAM" id="Coils"/>
    </source>
</evidence>
<dbReference type="STRING" id="126957.T1J296"/>
<keyword evidence="7" id="KW-1185">Reference proteome</keyword>
<feature type="compositionally biased region" description="Acidic residues" evidence="5">
    <location>
        <begin position="231"/>
        <end position="246"/>
    </location>
</feature>
<feature type="compositionally biased region" description="Polar residues" evidence="5">
    <location>
        <begin position="218"/>
        <end position="229"/>
    </location>
</feature>
<dbReference type="PANTHER" id="PTHR15111:SF0">
    <property type="entry name" value="UNCONVENTIONAL PREFOLDIN RPB5 INTERACTOR 1"/>
    <property type="match status" value="1"/>
</dbReference>
<evidence type="ECO:0008006" key="8">
    <source>
        <dbReference type="Google" id="ProtNLM"/>
    </source>
</evidence>
<protein>
    <recommendedName>
        <fullName evidence="8">Unconventional prefoldin RPB5 interactor</fullName>
    </recommendedName>
</protein>
<accession>T1J296</accession>
<dbReference type="EnsemblMetazoa" id="SMAR007678-RA">
    <property type="protein sequence ID" value="SMAR007678-PA"/>
    <property type="gene ID" value="SMAR007678"/>
</dbReference>
<dbReference type="Gene3D" id="1.10.287.370">
    <property type="match status" value="1"/>
</dbReference>
<feature type="compositionally biased region" description="Basic residues" evidence="5">
    <location>
        <begin position="362"/>
        <end position="377"/>
    </location>
</feature>
<dbReference type="GO" id="GO:0000122">
    <property type="term" value="P:negative regulation of transcription by RNA polymerase II"/>
    <property type="evidence" value="ECO:0007669"/>
    <property type="project" value="TreeGrafter"/>
</dbReference>
<dbReference type="InterPro" id="IPR004127">
    <property type="entry name" value="Prefoldin_subunit_alpha"/>
</dbReference>
<dbReference type="GO" id="GO:0003714">
    <property type="term" value="F:transcription corepressor activity"/>
    <property type="evidence" value="ECO:0007669"/>
    <property type="project" value="TreeGrafter"/>
</dbReference>
<dbReference type="GO" id="GO:0003682">
    <property type="term" value="F:chromatin binding"/>
    <property type="evidence" value="ECO:0007669"/>
    <property type="project" value="TreeGrafter"/>
</dbReference>
<feature type="region of interest" description="Disordered" evidence="5">
    <location>
        <begin position="349"/>
        <end position="377"/>
    </location>
</feature>
<sequence>MNSSDSKRLQQKHEESLAICRNNIALWGKHKNDYESLHERIRTLPDKTSHDMMVPLGPLALVPGKVVHTNEVFVLLGDNWFAERSCKQACDILERRIKHCDLMLDKFHEEEQNIKNWLEYSEDIRAETNDFVEIVEEFDEEKEMLWREKHRKNVQKYHKQLAEVKNQLQNMSTQSCLPEATIQEECPVESNFASTSSTGGYGDTEINVYRNKGRRVSWQDQSDVSSKQLTQDDDVEESENDDEDDSSPLTIYFTHSDSIHCQSDDDRNADDTSFTGEVTSPAHIYIKYGHFMQKTPKSILKKRESNTRGVDAETQPSIQIPCETIKDANSECEPKKSSSVILSSVVEHTATDQPSCSNVHRPTSRFKAQRQSAQKKT</sequence>
<dbReference type="HOGENOM" id="CLU_062317_0_0_1"/>
<organism evidence="6 7">
    <name type="scientific">Strigamia maritima</name>
    <name type="common">European centipede</name>
    <name type="synonym">Geophilus maritimus</name>
    <dbReference type="NCBI Taxonomy" id="126957"/>
    <lineage>
        <taxon>Eukaryota</taxon>
        <taxon>Metazoa</taxon>
        <taxon>Ecdysozoa</taxon>
        <taxon>Arthropoda</taxon>
        <taxon>Myriapoda</taxon>
        <taxon>Chilopoda</taxon>
        <taxon>Pleurostigmophora</taxon>
        <taxon>Geophilomorpha</taxon>
        <taxon>Linotaeniidae</taxon>
        <taxon>Strigamia</taxon>
    </lineage>
</organism>
<dbReference type="GO" id="GO:0005634">
    <property type="term" value="C:nucleus"/>
    <property type="evidence" value="ECO:0007669"/>
    <property type="project" value="UniProtKB-SubCell"/>
</dbReference>
<dbReference type="Proteomes" id="UP000014500">
    <property type="component" value="Unassembled WGS sequence"/>
</dbReference>
<feature type="region of interest" description="Disordered" evidence="5">
    <location>
        <begin position="213"/>
        <end position="250"/>
    </location>
</feature>
<dbReference type="CDD" id="cd23159">
    <property type="entry name" value="Prefoldin_URI1"/>
    <property type="match status" value="1"/>
</dbReference>
<dbReference type="InterPro" id="IPR052255">
    <property type="entry name" value="RNA_pol_II_subunit5-mediator"/>
</dbReference>
<comment type="subcellular location">
    <subcellularLocation>
        <location evidence="1">Nucleus</location>
    </subcellularLocation>
</comment>
<dbReference type="AlphaFoldDB" id="T1J296"/>
<dbReference type="eggNOG" id="KOG3130">
    <property type="taxonomic scope" value="Eukaryota"/>
</dbReference>
<name>T1J296_STRMM</name>
<comment type="similarity">
    <text evidence="3">Belongs to the RNA polymerase II subunit 5-mediating protein family.</text>
</comment>
<dbReference type="Pfam" id="PF02996">
    <property type="entry name" value="Prefoldin"/>
    <property type="match status" value="1"/>
</dbReference>
<evidence type="ECO:0000313" key="7">
    <source>
        <dbReference type="Proteomes" id="UP000014500"/>
    </source>
</evidence>
<feature type="coiled-coil region" evidence="4">
    <location>
        <begin position="147"/>
        <end position="174"/>
    </location>
</feature>
<evidence type="ECO:0000313" key="6">
    <source>
        <dbReference type="EnsemblMetazoa" id="SMAR007678-PA"/>
    </source>
</evidence>